<evidence type="ECO:0000256" key="1">
    <source>
        <dbReference type="SAM" id="Phobius"/>
    </source>
</evidence>
<evidence type="ECO:0008006" key="4">
    <source>
        <dbReference type="Google" id="ProtNLM"/>
    </source>
</evidence>
<gene>
    <name evidence="2" type="ORF">OTU49_013009</name>
</gene>
<sequence length="247" mass="28315">MICFIISLLLYNICLLPGSVLTLDISFVSCVSLGAVKYFFFCGVMLWFNVICFDIWRTLKNRQDVGSRKRFLLYSVYTWVVGAVLTTVVLVTPYATGKDRDSSLMELVPDVCKLKTDINIILQLVETLLMIVNFIFIILATANTCKYPKFGNGLPRCEATLSLKQGWKLFIIMIGHTLIDVPDDIMEIRVVDLWRYVLVESLAIFAVFAYRKTVLKAVYRCFCRAPCYHPDEERSSVQEKDQLTTMH</sequence>
<dbReference type="InterPro" id="IPR052808">
    <property type="entry name" value="GPCR_Mth-like"/>
</dbReference>
<reference evidence="2 3" key="1">
    <citation type="journal article" date="2024" name="BMC Genomics">
        <title>Genome assembly of redclaw crayfish (Cherax quadricarinatus) provides insights into its immune adaptation and hypoxia tolerance.</title>
        <authorList>
            <person name="Liu Z."/>
            <person name="Zheng J."/>
            <person name="Li H."/>
            <person name="Fang K."/>
            <person name="Wang S."/>
            <person name="He J."/>
            <person name="Zhou D."/>
            <person name="Weng S."/>
            <person name="Chi M."/>
            <person name="Gu Z."/>
            <person name="He J."/>
            <person name="Li F."/>
            <person name="Wang M."/>
        </authorList>
    </citation>
    <scope>NUCLEOTIDE SEQUENCE [LARGE SCALE GENOMIC DNA]</scope>
    <source>
        <strain evidence="2">ZL_2023a</strain>
    </source>
</reference>
<keyword evidence="1" id="KW-0472">Membrane</keyword>
<keyword evidence="1" id="KW-0812">Transmembrane</keyword>
<dbReference type="PANTHER" id="PTHR46953:SF1">
    <property type="entry name" value="G-PROTEIN COUPLED RECEPTOR MTH-LIKE 1-RELATED"/>
    <property type="match status" value="1"/>
</dbReference>
<dbReference type="EMBL" id="JARKIK010000150">
    <property type="protein sequence ID" value="KAK8720957.1"/>
    <property type="molecule type" value="Genomic_DNA"/>
</dbReference>
<evidence type="ECO:0000313" key="3">
    <source>
        <dbReference type="Proteomes" id="UP001445076"/>
    </source>
</evidence>
<accession>A0AAW0VXB7</accession>
<feature type="transmembrane region" description="Helical" evidence="1">
    <location>
        <begin position="71"/>
        <end position="95"/>
    </location>
</feature>
<name>A0AAW0VXB7_CHEQU</name>
<feature type="transmembrane region" description="Helical" evidence="1">
    <location>
        <begin position="38"/>
        <end position="59"/>
    </location>
</feature>
<keyword evidence="3" id="KW-1185">Reference proteome</keyword>
<keyword evidence="1" id="KW-1133">Transmembrane helix</keyword>
<evidence type="ECO:0000313" key="2">
    <source>
        <dbReference type="EMBL" id="KAK8720959.1"/>
    </source>
</evidence>
<dbReference type="AlphaFoldDB" id="A0AAW0VXB7"/>
<comment type="caution">
    <text evidence="2">The sequence shown here is derived from an EMBL/GenBank/DDBJ whole genome shotgun (WGS) entry which is preliminary data.</text>
</comment>
<proteinExistence type="predicted"/>
<dbReference type="Proteomes" id="UP001445076">
    <property type="component" value="Unassembled WGS sequence"/>
</dbReference>
<dbReference type="Gene3D" id="1.20.1070.10">
    <property type="entry name" value="Rhodopsin 7-helix transmembrane proteins"/>
    <property type="match status" value="1"/>
</dbReference>
<reference evidence="2" key="2">
    <citation type="submission" date="2024-01" db="EMBL/GenBank/DDBJ databases">
        <authorList>
            <person name="He J."/>
            <person name="Wang M."/>
            <person name="Zheng J."/>
            <person name="Liu Z."/>
        </authorList>
    </citation>
    <scope>NUCLEOTIDE SEQUENCE</scope>
    <source>
        <strain evidence="2">ZL_2023a</strain>
        <tissue evidence="2">Muscle</tissue>
    </source>
</reference>
<organism evidence="2 3">
    <name type="scientific">Cherax quadricarinatus</name>
    <name type="common">Australian red claw crayfish</name>
    <dbReference type="NCBI Taxonomy" id="27406"/>
    <lineage>
        <taxon>Eukaryota</taxon>
        <taxon>Metazoa</taxon>
        <taxon>Ecdysozoa</taxon>
        <taxon>Arthropoda</taxon>
        <taxon>Crustacea</taxon>
        <taxon>Multicrustacea</taxon>
        <taxon>Malacostraca</taxon>
        <taxon>Eumalacostraca</taxon>
        <taxon>Eucarida</taxon>
        <taxon>Decapoda</taxon>
        <taxon>Pleocyemata</taxon>
        <taxon>Astacidea</taxon>
        <taxon>Parastacoidea</taxon>
        <taxon>Parastacidae</taxon>
        <taxon>Cherax</taxon>
    </lineage>
</organism>
<dbReference type="EMBL" id="JARKIK010000150">
    <property type="protein sequence ID" value="KAK8720959.1"/>
    <property type="molecule type" value="Genomic_DNA"/>
</dbReference>
<dbReference type="PANTHER" id="PTHR46953">
    <property type="entry name" value="G-PROTEIN COUPLED RECEPTOR MTH-LIKE 1-RELATED"/>
    <property type="match status" value="1"/>
</dbReference>
<feature type="transmembrane region" description="Helical" evidence="1">
    <location>
        <begin position="120"/>
        <end position="140"/>
    </location>
</feature>
<protein>
    <recommendedName>
        <fullName evidence="4">G-protein coupled receptors family 2 profile 2 domain-containing protein</fullName>
    </recommendedName>
</protein>